<sequence>MPAQPITPAYPIDKSSAVNIDFNGDEYLLRWDGDWRETPDLTSFPHVDNATVTLIPQSERVKELWATSQVLAYGADSHIRILDSCGDKFSVCKVAINDRQRQLLQGEFSILRHLSSKDLPVVRIHQEPLADEEGIFGFRMERLSNIDIGVAAEYIPEVAKAFEEVHLTGVVHYDISPSNIMLNQNGKVTIIDFGRAGYIGQEVPSIKAVGKPKEKEIYSVESDNISLERVNGIFLRKGRFN</sequence>
<evidence type="ECO:0000313" key="12">
    <source>
        <dbReference type="Proteomes" id="UP000091956"/>
    </source>
</evidence>
<evidence type="ECO:0000256" key="3">
    <source>
        <dbReference type="ARBA" id="ARBA00012513"/>
    </source>
</evidence>
<dbReference type="SUPFAM" id="SSF56112">
    <property type="entry name" value="Protein kinase-like (PK-like)"/>
    <property type="match status" value="1"/>
</dbReference>
<comment type="catalytic activity">
    <reaction evidence="8">
        <text>L-threonyl-[protein] + ATP = O-phospho-L-threonyl-[protein] + ADP + H(+)</text>
        <dbReference type="Rhea" id="RHEA:46608"/>
        <dbReference type="Rhea" id="RHEA-COMP:11060"/>
        <dbReference type="Rhea" id="RHEA-COMP:11605"/>
        <dbReference type="ChEBI" id="CHEBI:15378"/>
        <dbReference type="ChEBI" id="CHEBI:30013"/>
        <dbReference type="ChEBI" id="CHEBI:30616"/>
        <dbReference type="ChEBI" id="CHEBI:61977"/>
        <dbReference type="ChEBI" id="CHEBI:456216"/>
        <dbReference type="EC" id="2.7.11.1"/>
    </reaction>
</comment>
<dbReference type="EC" id="2.7.11.1" evidence="3"/>
<dbReference type="PROSITE" id="PS50011">
    <property type="entry name" value="PROTEIN_KINASE_DOM"/>
    <property type="match status" value="1"/>
</dbReference>
<dbReference type="Pfam" id="PF00069">
    <property type="entry name" value="Pkinase"/>
    <property type="match status" value="1"/>
</dbReference>
<name>A0A1B8GVB0_9PEZI</name>
<dbReference type="PROSITE" id="PS00109">
    <property type="entry name" value="PROTEIN_KINASE_TYR"/>
    <property type="match status" value="1"/>
</dbReference>
<reference evidence="11 12" key="1">
    <citation type="submission" date="2016-03" db="EMBL/GenBank/DDBJ databases">
        <title>Comparative genomics of Pseudogymnoascus destructans, the fungus causing white-nose syndrome of bats.</title>
        <authorList>
            <person name="Palmer J.M."/>
            <person name="Drees K.P."/>
            <person name="Foster J.T."/>
            <person name="Lindner D.L."/>
        </authorList>
    </citation>
    <scope>NUCLEOTIDE SEQUENCE [LARGE SCALE GENOMIC DNA]</scope>
    <source>
        <strain evidence="11 12">UAMH 10579</strain>
    </source>
</reference>
<comment type="subunit">
    <text evidence="2">Component of the EKC/KEOPS complex composed of at least BUD32, CGI121, GON7, KAE1 and PCC1; the whole complex dimerizes.</text>
</comment>
<comment type="catalytic activity">
    <reaction evidence="9">
        <text>L-seryl-[protein] + ATP = O-phospho-L-seryl-[protein] + ADP + H(+)</text>
        <dbReference type="Rhea" id="RHEA:17989"/>
        <dbReference type="Rhea" id="RHEA-COMP:9863"/>
        <dbReference type="Rhea" id="RHEA-COMP:11604"/>
        <dbReference type="ChEBI" id="CHEBI:15378"/>
        <dbReference type="ChEBI" id="CHEBI:29999"/>
        <dbReference type="ChEBI" id="CHEBI:30616"/>
        <dbReference type="ChEBI" id="CHEBI:83421"/>
        <dbReference type="ChEBI" id="CHEBI:456216"/>
        <dbReference type="EC" id="2.7.11.1"/>
    </reaction>
</comment>
<dbReference type="STRING" id="342668.A0A1B8GVB0"/>
<dbReference type="RefSeq" id="XP_018133500.1">
    <property type="nucleotide sequence ID" value="XM_018271515.1"/>
</dbReference>
<dbReference type="AlphaFoldDB" id="A0A1B8GVB0"/>
<dbReference type="EMBL" id="KV460211">
    <property type="protein sequence ID" value="OBT99767.1"/>
    <property type="molecule type" value="Genomic_DNA"/>
</dbReference>
<dbReference type="GeneID" id="28835387"/>
<keyword evidence="12" id="KW-1185">Reference proteome</keyword>
<comment type="function">
    <text evidence="1">Component of the EKC/KEOPS complex that is required for the formation of a threonylcarbamoyl group on adenosine at position 37 (t(6)A37) in tRNAs that read codons beginning with adenine. The complex is probably involved in the transfer of the threonylcarbamoyl moiety of threonylcarbamoyl-AMP (TC-AMP) to the N6 group of A37. BUD32 has ATPase activity in the context of the EKC/KEOPS complex and likely plays a supporting role to the catalytic subunit KAE1. The EKC/KEOPS complex also promotes both telomere uncapping and telomere elongation. The complex is required for efficient recruitment of transcriptional coactivators.</text>
</comment>
<evidence type="ECO:0000256" key="1">
    <source>
        <dbReference type="ARBA" id="ARBA00003747"/>
    </source>
</evidence>
<dbReference type="GO" id="GO:0005524">
    <property type="term" value="F:ATP binding"/>
    <property type="evidence" value="ECO:0007669"/>
    <property type="project" value="InterPro"/>
</dbReference>
<evidence type="ECO:0000256" key="7">
    <source>
        <dbReference type="ARBA" id="ARBA00033194"/>
    </source>
</evidence>
<gene>
    <name evidence="11" type="ORF">VE01_02001</name>
</gene>
<evidence type="ECO:0000256" key="2">
    <source>
        <dbReference type="ARBA" id="ARBA00011534"/>
    </source>
</evidence>
<dbReference type="InterPro" id="IPR011009">
    <property type="entry name" value="Kinase-like_dom_sf"/>
</dbReference>
<dbReference type="InterPro" id="IPR008266">
    <property type="entry name" value="Tyr_kinase_AS"/>
</dbReference>
<dbReference type="InterPro" id="IPR000719">
    <property type="entry name" value="Prot_kinase_dom"/>
</dbReference>
<dbReference type="Gene3D" id="1.10.510.10">
    <property type="entry name" value="Transferase(Phosphotransferase) domain 1"/>
    <property type="match status" value="1"/>
</dbReference>
<proteinExistence type="predicted"/>
<organism evidence="11 12">
    <name type="scientific">Pseudogymnoascus verrucosus</name>
    <dbReference type="NCBI Taxonomy" id="342668"/>
    <lineage>
        <taxon>Eukaryota</taxon>
        <taxon>Fungi</taxon>
        <taxon>Dikarya</taxon>
        <taxon>Ascomycota</taxon>
        <taxon>Pezizomycotina</taxon>
        <taxon>Leotiomycetes</taxon>
        <taxon>Thelebolales</taxon>
        <taxon>Thelebolaceae</taxon>
        <taxon>Pseudogymnoascus</taxon>
    </lineage>
</organism>
<evidence type="ECO:0000256" key="6">
    <source>
        <dbReference type="ARBA" id="ARBA00030980"/>
    </source>
</evidence>
<dbReference type="GO" id="GO:0004674">
    <property type="term" value="F:protein serine/threonine kinase activity"/>
    <property type="evidence" value="ECO:0007669"/>
    <property type="project" value="UniProtKB-EC"/>
</dbReference>
<evidence type="ECO:0000256" key="8">
    <source>
        <dbReference type="ARBA" id="ARBA00047899"/>
    </source>
</evidence>
<dbReference type="Proteomes" id="UP000091956">
    <property type="component" value="Unassembled WGS sequence"/>
</dbReference>
<reference evidence="12" key="2">
    <citation type="journal article" date="2018" name="Nat. Commun.">
        <title>Extreme sensitivity to ultraviolet light in the fungal pathogen causing white-nose syndrome of bats.</title>
        <authorList>
            <person name="Palmer J.M."/>
            <person name="Drees K.P."/>
            <person name="Foster J.T."/>
            <person name="Lindner D.L."/>
        </authorList>
    </citation>
    <scope>NUCLEOTIDE SEQUENCE [LARGE SCALE GENOMIC DNA]</scope>
    <source>
        <strain evidence="12">UAMH 10579</strain>
    </source>
</reference>
<evidence type="ECO:0000259" key="10">
    <source>
        <dbReference type="PROSITE" id="PS50011"/>
    </source>
</evidence>
<evidence type="ECO:0000256" key="4">
    <source>
        <dbReference type="ARBA" id="ARBA00013948"/>
    </source>
</evidence>
<protein>
    <recommendedName>
        <fullName evidence="5">EKC/KEOPS complex subunit BUD32</fullName>
        <ecNumber evidence="3">2.7.11.1</ecNumber>
    </recommendedName>
    <alternativeName>
        <fullName evidence="6 7">Atypical Serine/threonine protein kinase BUD32</fullName>
    </alternativeName>
    <alternativeName>
        <fullName evidence="4">EKC/KEOPS complex subunit bud32</fullName>
    </alternativeName>
</protein>
<feature type="domain" description="Protein kinase" evidence="10">
    <location>
        <begin position="65"/>
        <end position="241"/>
    </location>
</feature>
<dbReference type="OrthoDB" id="4062651at2759"/>
<accession>A0A1B8GVB0</accession>
<evidence type="ECO:0000313" key="11">
    <source>
        <dbReference type="EMBL" id="OBT99767.1"/>
    </source>
</evidence>
<evidence type="ECO:0000256" key="5">
    <source>
        <dbReference type="ARBA" id="ARBA00019973"/>
    </source>
</evidence>
<evidence type="ECO:0000256" key="9">
    <source>
        <dbReference type="ARBA" id="ARBA00048679"/>
    </source>
</evidence>